<evidence type="ECO:0000313" key="3">
    <source>
        <dbReference type="Proteomes" id="UP001596174"/>
    </source>
</evidence>
<accession>A0ABW1FYZ5</accession>
<protein>
    <submittedName>
        <fullName evidence="2">Type ISP restriction/modification enzyme</fullName>
    </submittedName>
</protein>
<feature type="domain" description="Type ISP restriction-modification enzyme LLaBIII C-terminal specificity" evidence="1">
    <location>
        <begin position="14"/>
        <end position="299"/>
    </location>
</feature>
<dbReference type="InterPro" id="IPR041635">
    <property type="entry name" value="Type_ISP_LLaBIII_C"/>
</dbReference>
<dbReference type="Pfam" id="PF18135">
    <property type="entry name" value="Type_ISP_C"/>
    <property type="match status" value="1"/>
</dbReference>
<dbReference type="RefSeq" id="WP_380578932.1">
    <property type="nucleotide sequence ID" value="NZ_JBHSQJ010000006.1"/>
</dbReference>
<dbReference type="Proteomes" id="UP001596174">
    <property type="component" value="Unassembled WGS sequence"/>
</dbReference>
<organism evidence="2 3">
    <name type="scientific">Streptacidiphilus monticola</name>
    <dbReference type="NCBI Taxonomy" id="2161674"/>
    <lineage>
        <taxon>Bacteria</taxon>
        <taxon>Bacillati</taxon>
        <taxon>Actinomycetota</taxon>
        <taxon>Actinomycetes</taxon>
        <taxon>Kitasatosporales</taxon>
        <taxon>Streptomycetaceae</taxon>
        <taxon>Streptacidiphilus</taxon>
    </lineage>
</organism>
<evidence type="ECO:0000313" key="2">
    <source>
        <dbReference type="EMBL" id="MFC5905976.1"/>
    </source>
</evidence>
<comment type="caution">
    <text evidence="2">The sequence shown here is derived from an EMBL/GenBank/DDBJ whole genome shotgun (WGS) entry which is preliminary data.</text>
</comment>
<dbReference type="EMBL" id="JBHSQJ010000006">
    <property type="protein sequence ID" value="MFC5905976.1"/>
    <property type="molecule type" value="Genomic_DNA"/>
</dbReference>
<gene>
    <name evidence="2" type="ORF">ACFP3V_01910</name>
</gene>
<sequence length="392" mass="42048">MGCVRNRGPGLRALLPWQVQGIRTGREWVRGVAPQVVRARWQRLAEAEEPDRARLFRVSRSRRLTSGVAQLPGQATPTHRLSLGLGDCPAPVRVRVGAFDRQWLLPDARLLDQPRPELWRVADRHQVFVQLLPGPEVAFSAEPPLGTVTLPFFRRPGGQEPNLAPGLTDCLTARLDSPVSASDVLAWIAAVTAHPAAAALGADDVEVPLPRDSALWARGLDLGRQVLAAHRFAADRPRLPGGRRPYVRQPVNSRWTPSEPDYEVETGTLLLGNEGRISPVPATVAAHPSVAAWFAERTAHHAAEPGTLEALGLVGWPQQSTADLVELLTVLAAVTALHPAQAELTAAAGEADGITAEELRSAGILPAPAAAARPASVLDHQEEGPEGQFVLL</sequence>
<name>A0ABW1FYZ5_9ACTN</name>
<evidence type="ECO:0000259" key="1">
    <source>
        <dbReference type="Pfam" id="PF18135"/>
    </source>
</evidence>
<proteinExistence type="predicted"/>
<reference evidence="3" key="1">
    <citation type="journal article" date="2019" name="Int. J. Syst. Evol. Microbiol.">
        <title>The Global Catalogue of Microorganisms (GCM) 10K type strain sequencing project: providing services to taxonomists for standard genome sequencing and annotation.</title>
        <authorList>
            <consortium name="The Broad Institute Genomics Platform"/>
            <consortium name="The Broad Institute Genome Sequencing Center for Infectious Disease"/>
            <person name="Wu L."/>
            <person name="Ma J."/>
        </authorList>
    </citation>
    <scope>NUCLEOTIDE SEQUENCE [LARGE SCALE GENOMIC DNA]</scope>
    <source>
        <strain evidence="3">JCM 4816</strain>
    </source>
</reference>
<keyword evidence="3" id="KW-1185">Reference proteome</keyword>